<dbReference type="RefSeq" id="WP_180702704.1">
    <property type="nucleotide sequence ID" value="NZ_CAJUCR010000006.1"/>
</dbReference>
<dbReference type="GeneID" id="82204357"/>
<dbReference type="Pfam" id="PF08241">
    <property type="entry name" value="Methyltransf_11"/>
    <property type="match status" value="1"/>
</dbReference>
<dbReference type="AlphaFoldDB" id="A0A1V1HYF2"/>
<proteinExistence type="predicted"/>
<sequence>MKSILYHDYEPNSDLTDTSDDITCFLDKIKYTIGNHILLVGDIGNLGNRLRTLGVSVTILEDTCYEDICYSLIRNVNCNVVKGNLEFLPFEDKYFDKVIILDHFNHTTNCERVISEINRVLKVDGEVVLEDLNLKNIKVKLKNLKHRLCGENINYHYPNEIIDLFSKVNIKGIMKEIENERYIYIGKRNR</sequence>
<evidence type="ECO:0000313" key="3">
    <source>
        <dbReference type="Proteomes" id="UP000245622"/>
    </source>
</evidence>
<dbReference type="Gene3D" id="3.40.50.150">
    <property type="entry name" value="Vaccinia Virus protein VP39"/>
    <property type="match status" value="1"/>
</dbReference>
<dbReference type="InterPro" id="IPR029063">
    <property type="entry name" value="SAM-dependent_MTases_sf"/>
</dbReference>
<dbReference type="EMBL" id="LN555523">
    <property type="protein sequence ID" value="CED92933.1"/>
    <property type="molecule type" value="Genomic_DNA"/>
</dbReference>
<organism evidence="2 3">
    <name type="scientific">Romboutsia ilealis</name>
    <dbReference type="NCBI Taxonomy" id="1115758"/>
    <lineage>
        <taxon>Bacteria</taxon>
        <taxon>Bacillati</taxon>
        <taxon>Bacillota</taxon>
        <taxon>Clostridia</taxon>
        <taxon>Peptostreptococcales</taxon>
        <taxon>Peptostreptococcaceae</taxon>
        <taxon>Romboutsia</taxon>
    </lineage>
</organism>
<dbReference type="KEGG" id="ril:CRIB_175"/>
<feature type="domain" description="Methyltransferase type 11" evidence="1">
    <location>
        <begin position="76"/>
        <end position="128"/>
    </location>
</feature>
<dbReference type="InterPro" id="IPR013216">
    <property type="entry name" value="Methyltransf_11"/>
</dbReference>
<name>A0A1V1HYF2_9FIRM</name>
<reference evidence="2 3" key="1">
    <citation type="submission" date="2014-04" db="EMBL/GenBank/DDBJ databases">
        <authorList>
            <person name="Hornung B.V."/>
        </authorList>
    </citation>
    <scope>NUCLEOTIDE SEQUENCE [LARGE SCALE GENOMIC DNA]</scope>
    <source>
        <strain evidence="2 3">CRIB</strain>
    </source>
</reference>
<evidence type="ECO:0000259" key="1">
    <source>
        <dbReference type="Pfam" id="PF08241"/>
    </source>
</evidence>
<evidence type="ECO:0000313" key="2">
    <source>
        <dbReference type="EMBL" id="CED92933.1"/>
    </source>
</evidence>
<dbReference type="SUPFAM" id="SSF53335">
    <property type="entry name" value="S-adenosyl-L-methionine-dependent methyltransferases"/>
    <property type="match status" value="1"/>
</dbReference>
<protein>
    <submittedName>
        <fullName evidence="2">THUMP</fullName>
    </submittedName>
</protein>
<gene>
    <name evidence="2" type="ORF">CRIB_175</name>
</gene>
<accession>A0A1V1HYF2</accession>
<dbReference type="Proteomes" id="UP000245622">
    <property type="component" value="Chromosome 1"/>
</dbReference>
<keyword evidence="3" id="KW-1185">Reference proteome</keyword>
<dbReference type="GO" id="GO:0008757">
    <property type="term" value="F:S-adenosylmethionine-dependent methyltransferase activity"/>
    <property type="evidence" value="ECO:0007669"/>
    <property type="project" value="InterPro"/>
</dbReference>